<protein>
    <recommendedName>
        <fullName evidence="1">Gp5/Type VI secretion system Vgr C-terminal trimerisation domain-containing protein</fullName>
    </recommendedName>
</protein>
<dbReference type="Proteomes" id="UP000320516">
    <property type="component" value="Unassembled WGS sequence"/>
</dbReference>
<evidence type="ECO:0000313" key="2">
    <source>
        <dbReference type="EMBL" id="TWB67879.1"/>
    </source>
</evidence>
<dbReference type="Pfam" id="PF22178">
    <property type="entry name" value="Gp5_trimer_C"/>
    <property type="match status" value="1"/>
</dbReference>
<dbReference type="InterPro" id="IPR054030">
    <property type="entry name" value="Gp5_Vgr_C"/>
</dbReference>
<dbReference type="Gene3D" id="2.20.220.20">
    <property type="match status" value="1"/>
</dbReference>
<dbReference type="SUPFAM" id="SSF69349">
    <property type="entry name" value="Phage fibre proteins"/>
    <property type="match status" value="1"/>
</dbReference>
<feature type="non-terminal residue" evidence="2">
    <location>
        <position position="1"/>
    </location>
</feature>
<gene>
    <name evidence="2" type="ORF">FBZ87_113122</name>
</gene>
<dbReference type="EMBL" id="VITV01000013">
    <property type="protein sequence ID" value="TWB67879.1"/>
    <property type="molecule type" value="Genomic_DNA"/>
</dbReference>
<feature type="domain" description="Gp5/Type VI secretion system Vgr C-terminal trimerisation" evidence="1">
    <location>
        <begin position="37"/>
        <end position="90"/>
    </location>
</feature>
<reference evidence="2 3" key="1">
    <citation type="submission" date="2019-06" db="EMBL/GenBank/DDBJ databases">
        <title>Genomic Encyclopedia of Type Strains, Phase IV (KMG-V): Genome sequencing to study the core and pangenomes of soil and plant-associated prokaryotes.</title>
        <authorList>
            <person name="Whitman W."/>
        </authorList>
    </citation>
    <scope>NUCLEOTIDE SEQUENCE [LARGE SCALE GENOMIC DNA]</scope>
    <source>
        <strain evidence="2 3">BR 12005</strain>
    </source>
</reference>
<dbReference type="RefSeq" id="WP_425465740.1">
    <property type="nucleotide sequence ID" value="NZ_VITV01000013.1"/>
</dbReference>
<sequence length="141" mass="14854">VVVAFLEGNPDRPVILGSVPNSETTAPLGLPAQKTQTTFRTASSPGGGGFNLFTLEDKAGAEEIAFHSQKDLSMVVQNNMFETVGKSMVNVAGEMVVLQVGKSSLQMTTDHIILTSNGSTVVLDKDGISQDGQKIWLNCSG</sequence>
<dbReference type="AlphaFoldDB" id="A0A560JBK4"/>
<comment type="caution">
    <text evidence="2">The sequence shown here is derived from an EMBL/GenBank/DDBJ whole genome shotgun (WGS) entry which is preliminary data.</text>
</comment>
<proteinExistence type="predicted"/>
<accession>A0A560JBK4</accession>
<name>A0A560JBK4_9PROT</name>
<evidence type="ECO:0000259" key="1">
    <source>
        <dbReference type="Pfam" id="PF22178"/>
    </source>
</evidence>
<evidence type="ECO:0000313" key="3">
    <source>
        <dbReference type="Proteomes" id="UP000320516"/>
    </source>
</evidence>
<organism evidence="2 3">
    <name type="scientific">Nitrospirillum amazonense</name>
    <dbReference type="NCBI Taxonomy" id="28077"/>
    <lineage>
        <taxon>Bacteria</taxon>
        <taxon>Pseudomonadati</taxon>
        <taxon>Pseudomonadota</taxon>
        <taxon>Alphaproteobacteria</taxon>
        <taxon>Rhodospirillales</taxon>
        <taxon>Azospirillaceae</taxon>
        <taxon>Nitrospirillum</taxon>
    </lineage>
</organism>